<sequence length="165" mass="18881">MSLPALPDIFGNYVLGDFNEVVSPPNIDWLPQTAGWYVVAAVLIAWTSHKLWLRLQYWYRNRYRKEASNRLRQLGNSATEAAQINSLLKLTALAAFSRQQVASLSGHDWARFLNAQCEQPSFNQDQCQILALGIYQKQALERATAEQLIAASLTWIEKHKNRYDD</sequence>
<keyword evidence="1" id="KW-0472">Membrane</keyword>
<evidence type="ECO:0000256" key="1">
    <source>
        <dbReference type="SAM" id="Phobius"/>
    </source>
</evidence>
<evidence type="ECO:0000313" key="3">
    <source>
        <dbReference type="Proteomes" id="UP001143307"/>
    </source>
</evidence>
<dbReference type="EMBL" id="SHNP01000006">
    <property type="protein sequence ID" value="MCX2975251.1"/>
    <property type="molecule type" value="Genomic_DNA"/>
</dbReference>
<feature type="transmembrane region" description="Helical" evidence="1">
    <location>
        <begin position="34"/>
        <end position="53"/>
    </location>
</feature>
<reference evidence="2" key="1">
    <citation type="submission" date="2019-02" db="EMBL/GenBank/DDBJ databases">
        <authorList>
            <person name="Li S.-H."/>
        </authorList>
    </citation>
    <scope>NUCLEOTIDE SEQUENCE</scope>
    <source>
        <strain evidence="2">IMCC8485</strain>
    </source>
</reference>
<gene>
    <name evidence="2" type="ORF">EYC87_16845</name>
</gene>
<dbReference type="Pfam" id="PF14316">
    <property type="entry name" value="DUF4381"/>
    <property type="match status" value="1"/>
</dbReference>
<keyword evidence="3" id="KW-1185">Reference proteome</keyword>
<keyword evidence="1" id="KW-1133">Transmembrane helix</keyword>
<dbReference type="InterPro" id="IPR025489">
    <property type="entry name" value="DUF4381"/>
</dbReference>
<comment type="caution">
    <text evidence="2">The sequence shown here is derived from an EMBL/GenBank/DDBJ whole genome shotgun (WGS) entry which is preliminary data.</text>
</comment>
<dbReference type="Proteomes" id="UP001143307">
    <property type="component" value="Unassembled WGS sequence"/>
</dbReference>
<organism evidence="2 3">
    <name type="scientific">Candidatus Seongchinamella marina</name>
    <dbReference type="NCBI Taxonomy" id="2518990"/>
    <lineage>
        <taxon>Bacteria</taxon>
        <taxon>Pseudomonadati</taxon>
        <taxon>Pseudomonadota</taxon>
        <taxon>Gammaproteobacteria</taxon>
        <taxon>Cellvibrionales</taxon>
        <taxon>Halieaceae</taxon>
        <taxon>Seongchinamella</taxon>
    </lineage>
</organism>
<proteinExistence type="predicted"/>
<dbReference type="RefSeq" id="WP_279253896.1">
    <property type="nucleotide sequence ID" value="NZ_SHNP01000006.1"/>
</dbReference>
<accession>A0ABT3SZ21</accession>
<protein>
    <submittedName>
        <fullName evidence="2">DUF4381 domain-containing protein</fullName>
    </submittedName>
</protein>
<keyword evidence="1" id="KW-0812">Transmembrane</keyword>
<evidence type="ECO:0000313" key="2">
    <source>
        <dbReference type="EMBL" id="MCX2975251.1"/>
    </source>
</evidence>
<name>A0ABT3SZ21_9GAMM</name>